<dbReference type="FunFam" id="1.20.120.1080:FF:000018">
    <property type="entry name" value="Pre-mRNA-splicing factor ATP-dependent RNA helicase prp16"/>
    <property type="match status" value="1"/>
</dbReference>
<dbReference type="Proteomes" id="UP001306508">
    <property type="component" value="Unassembled WGS sequence"/>
</dbReference>
<evidence type="ECO:0000256" key="3">
    <source>
        <dbReference type="ARBA" id="ARBA00022664"/>
    </source>
</evidence>
<evidence type="ECO:0000256" key="6">
    <source>
        <dbReference type="ARBA" id="ARBA00022806"/>
    </source>
</evidence>
<dbReference type="InterPro" id="IPR011545">
    <property type="entry name" value="DEAD/DEAH_box_helicase_dom"/>
</dbReference>
<dbReference type="GO" id="GO:0071826">
    <property type="term" value="P:protein-RNA complex organization"/>
    <property type="evidence" value="ECO:0007669"/>
    <property type="project" value="UniProtKB-ARBA"/>
</dbReference>
<comment type="similarity">
    <text evidence="10">Belongs to the DEAD box helicase family. DEAH subfamily. PRP16 sub-subfamily.</text>
</comment>
<dbReference type="GO" id="GO:0005524">
    <property type="term" value="F:ATP binding"/>
    <property type="evidence" value="ECO:0007669"/>
    <property type="project" value="UniProtKB-KW"/>
</dbReference>
<dbReference type="GO" id="GO:0034458">
    <property type="term" value="F:3'-5' RNA helicase activity"/>
    <property type="evidence" value="ECO:0007669"/>
    <property type="project" value="TreeGrafter"/>
</dbReference>
<keyword evidence="5" id="KW-0378">Hydrolase</keyword>
<dbReference type="InterPro" id="IPR001650">
    <property type="entry name" value="Helicase_C-like"/>
</dbReference>
<accession>A0AAN7ZSZ4</accession>
<dbReference type="AlphaFoldDB" id="A0AAN7ZSZ4"/>
<dbReference type="GO" id="GO:0016787">
    <property type="term" value="F:hydrolase activity"/>
    <property type="evidence" value="ECO:0007669"/>
    <property type="project" value="UniProtKB-KW"/>
</dbReference>
<dbReference type="PANTHER" id="PTHR18934:SF91">
    <property type="entry name" value="PRE-MRNA-SPLICING FACTOR ATP-DEPENDENT RNA HELICASE PRP16"/>
    <property type="match status" value="1"/>
</dbReference>
<dbReference type="GO" id="GO:0003723">
    <property type="term" value="F:RNA binding"/>
    <property type="evidence" value="ECO:0007669"/>
    <property type="project" value="TreeGrafter"/>
</dbReference>
<evidence type="ECO:0000256" key="7">
    <source>
        <dbReference type="ARBA" id="ARBA00022840"/>
    </source>
</evidence>
<comment type="caution">
    <text evidence="16">The sequence shown here is derived from an EMBL/GenBank/DDBJ whole genome shotgun (WGS) entry which is preliminary data.</text>
</comment>
<sequence>MNDDLSKWIQAHSTSSITPNLFKIIQRLAITKNTFDDFYNAVSVVLKLRGGVDRLTFFKELYSKLRDSDSNSTNRKNKVHNMDSDTNTNNSSDIGMSKTNTTLLEITEKRKRLIPLSFDNEDGYGNEEDDELDYLSKKQSVNVKKIDPKRIIFKKLEKSTASKLKEYSNSKYVGSENPFIKPSPNISVTISGKKTAINNSDRINNDEENTQDYYYCFNDLAKDDQIEFSNVQLCPVSIDKKKDWLPSFLLDYCNKYKIPTSAIVGSISDSSHMGIINPFKNPNSTFSQMARKGSQLVNLKRLTKEQKTKNHQNVQLANTAMGAILGVQDNDTTEMTKKDTILHNNKNIDKKYLQSQEEIQNQRLNLPAYKVKDELISLVLSNQVVIVIGETGSGKTTQLPQILYEAGFCRNFDDDNNTDTKGNSNSMMIGVTQPRRVAAISVAKRVALEMNTQLGSTVGYAIRFEDITSSDTKIKFMTDGILLREFLLDPFLTKYNCIIIDEAHERSLNTDVLLGMFKNLLTKRKDIKLIITSATMNATKFSKFLGNAPQFTIPGRTYPVQINYSKTSIDDYVEAAVIEAVRIHLQTPVSSGDVLIFMTGQEDIEITCDSIKNKLVEVYSKKHGIDNFEEINDIEIYPIYSALSPELQNRIFHKLEPSKRKIVVSTNIAETSLTIDGIRYVIDCGYSKLKVFNPSIGLDSLMVTPISLANANQRSGRAGRTGPGIAYRLYTEETAEEDMYIQPIPEIQRTSLTNTLLLLKSLGVKDCINFPFLDKPPLQTLLESMYELWFLGAINNYGNLTSLGRQMAQFPLQVTLSKALIVASKNKCSEELVTIVSMLSVPQVFHRPKEREKESDSARERFLVPMSDHLTLLNVYNQWVSNQFSAKWCEKHFLIYRSLVKAREIRNQLIKIMKKNKIPIVSSGTNWDIVRKCICSAFAHQASKVTGLRRYVDLRTGMKVELHPTSVLFGIDDPPNYVVYHELLMTTREYMCYVTAVNPFWLMEFGPLIYDIKKISTYDEDNITTLFGSKNSFEISNEKNKSDDIIDERIKYCLVRREGTIKQLNKDINNAPSSKFIEKRTNANNQNNIVTIGLKRRKRPF</sequence>
<evidence type="ECO:0000256" key="4">
    <source>
        <dbReference type="ARBA" id="ARBA00022741"/>
    </source>
</evidence>
<feature type="compositionally biased region" description="Low complexity" evidence="13">
    <location>
        <begin position="84"/>
        <end position="93"/>
    </location>
</feature>
<feature type="domain" description="Helicase ATP-binding" evidence="14">
    <location>
        <begin position="376"/>
        <end position="554"/>
    </location>
</feature>
<feature type="domain" description="Helicase C-terminal" evidence="15">
    <location>
        <begin position="568"/>
        <end position="763"/>
    </location>
</feature>
<dbReference type="InterPro" id="IPR048333">
    <property type="entry name" value="HA2_WH"/>
</dbReference>
<dbReference type="Pfam" id="PF07717">
    <property type="entry name" value="OB_NTP_bind"/>
    <property type="match status" value="1"/>
</dbReference>
<dbReference type="InterPro" id="IPR014001">
    <property type="entry name" value="Helicase_ATP-bd"/>
</dbReference>
<dbReference type="FunFam" id="3.40.50.300:FF:000007">
    <property type="entry name" value="Pre-mRNA-splicing factor ATP-dependent RNA helicase"/>
    <property type="match status" value="1"/>
</dbReference>
<dbReference type="InterPro" id="IPR011709">
    <property type="entry name" value="DEAD-box_helicase_OB_fold"/>
</dbReference>
<feature type="region of interest" description="Disordered" evidence="13">
    <location>
        <begin position="67"/>
        <end position="96"/>
    </location>
</feature>
<keyword evidence="6" id="KW-0347">Helicase</keyword>
<evidence type="ECO:0000256" key="8">
    <source>
        <dbReference type="ARBA" id="ARBA00023187"/>
    </source>
</evidence>
<evidence type="ECO:0000256" key="9">
    <source>
        <dbReference type="ARBA" id="ARBA00023242"/>
    </source>
</evidence>
<keyword evidence="9" id="KW-0539">Nucleus</keyword>
<dbReference type="GO" id="GO:0022613">
    <property type="term" value="P:ribonucleoprotein complex biogenesis"/>
    <property type="evidence" value="ECO:0007669"/>
    <property type="project" value="UniProtKB-ARBA"/>
</dbReference>
<name>A0AAN7ZSZ4_9SACH</name>
<evidence type="ECO:0000313" key="17">
    <source>
        <dbReference type="Proteomes" id="UP001306508"/>
    </source>
</evidence>
<keyword evidence="8" id="KW-0508">mRNA splicing</keyword>
<evidence type="ECO:0000256" key="13">
    <source>
        <dbReference type="SAM" id="MobiDB-lite"/>
    </source>
</evidence>
<comment type="catalytic activity">
    <reaction evidence="11">
        <text>ATP + H2O = ADP + phosphate + H(+)</text>
        <dbReference type="Rhea" id="RHEA:13065"/>
        <dbReference type="ChEBI" id="CHEBI:15377"/>
        <dbReference type="ChEBI" id="CHEBI:15378"/>
        <dbReference type="ChEBI" id="CHEBI:30616"/>
        <dbReference type="ChEBI" id="CHEBI:43474"/>
        <dbReference type="ChEBI" id="CHEBI:456216"/>
        <dbReference type="EC" id="3.6.4.13"/>
    </reaction>
</comment>
<proteinExistence type="inferred from homology"/>
<dbReference type="Pfam" id="PF00270">
    <property type="entry name" value="DEAD"/>
    <property type="match status" value="1"/>
</dbReference>
<dbReference type="SMART" id="SM00490">
    <property type="entry name" value="HELICc"/>
    <property type="match status" value="1"/>
</dbReference>
<evidence type="ECO:0000256" key="10">
    <source>
        <dbReference type="ARBA" id="ARBA00038040"/>
    </source>
</evidence>
<dbReference type="Gene3D" id="1.20.120.1080">
    <property type="match status" value="1"/>
</dbReference>
<comment type="subcellular location">
    <subcellularLocation>
        <location evidence="1">Nucleus</location>
    </subcellularLocation>
</comment>
<dbReference type="GO" id="GO:0005681">
    <property type="term" value="C:spliceosomal complex"/>
    <property type="evidence" value="ECO:0007669"/>
    <property type="project" value="UniProtKB-ARBA"/>
</dbReference>
<dbReference type="EC" id="3.6.4.13" evidence="2"/>
<evidence type="ECO:0000313" key="16">
    <source>
        <dbReference type="EMBL" id="KAK5781289.1"/>
    </source>
</evidence>
<evidence type="ECO:0000256" key="12">
    <source>
        <dbReference type="ARBA" id="ARBA00070009"/>
    </source>
</evidence>
<dbReference type="InterPro" id="IPR007502">
    <property type="entry name" value="Helicase-assoc_dom"/>
</dbReference>
<dbReference type="SUPFAM" id="SSF52540">
    <property type="entry name" value="P-loop containing nucleoside triphosphate hydrolases"/>
    <property type="match status" value="1"/>
</dbReference>
<evidence type="ECO:0000256" key="5">
    <source>
        <dbReference type="ARBA" id="ARBA00022801"/>
    </source>
</evidence>
<dbReference type="PROSITE" id="PS51194">
    <property type="entry name" value="HELICASE_CTER"/>
    <property type="match status" value="1"/>
</dbReference>
<dbReference type="CDD" id="cd18791">
    <property type="entry name" value="SF2_C_RHA"/>
    <property type="match status" value="1"/>
</dbReference>
<dbReference type="SMART" id="SM00487">
    <property type="entry name" value="DEXDc"/>
    <property type="match status" value="1"/>
</dbReference>
<dbReference type="Pfam" id="PF21010">
    <property type="entry name" value="HA2_C"/>
    <property type="match status" value="1"/>
</dbReference>
<keyword evidence="3" id="KW-0507">mRNA processing</keyword>
<dbReference type="FunFam" id="3.40.50.300:FF:000615">
    <property type="entry name" value="pre-mRNA-splicing factor ATP-dependent RNA helicase DEAH7"/>
    <property type="match status" value="1"/>
</dbReference>
<reference evidence="17" key="1">
    <citation type="submission" date="2023-07" db="EMBL/GenBank/DDBJ databases">
        <title>A draft genome of Kazachstania heterogenica Y-27499.</title>
        <authorList>
            <person name="Donic C."/>
            <person name="Kralova J.S."/>
            <person name="Fidel L."/>
            <person name="Ben-Dor S."/>
            <person name="Jung S."/>
        </authorList>
    </citation>
    <scope>NUCLEOTIDE SEQUENCE [LARGE SCALE GENOMIC DNA]</scope>
    <source>
        <strain evidence="17">Y27499</strain>
    </source>
</reference>
<keyword evidence="7" id="KW-0067">ATP-binding</keyword>
<evidence type="ECO:0000256" key="11">
    <source>
        <dbReference type="ARBA" id="ARBA00047984"/>
    </source>
</evidence>
<keyword evidence="4" id="KW-0547">Nucleotide-binding</keyword>
<dbReference type="PANTHER" id="PTHR18934">
    <property type="entry name" value="ATP-DEPENDENT RNA HELICASE"/>
    <property type="match status" value="1"/>
</dbReference>
<dbReference type="CDD" id="cd17917">
    <property type="entry name" value="DEXHc_RHA-like"/>
    <property type="match status" value="1"/>
</dbReference>
<keyword evidence="17" id="KW-1185">Reference proteome</keyword>
<protein>
    <recommendedName>
        <fullName evidence="12">Pre-mRNA-splicing factor ATP-dependent RNA helicase PRP16</fullName>
        <ecNumber evidence="2">3.6.4.13</ecNumber>
    </recommendedName>
</protein>
<dbReference type="Pfam" id="PF04408">
    <property type="entry name" value="WHD_HA2"/>
    <property type="match status" value="1"/>
</dbReference>
<organism evidence="16 17">
    <name type="scientific">Arxiozyma heterogenica</name>
    <dbReference type="NCBI Taxonomy" id="278026"/>
    <lineage>
        <taxon>Eukaryota</taxon>
        <taxon>Fungi</taxon>
        <taxon>Dikarya</taxon>
        <taxon>Ascomycota</taxon>
        <taxon>Saccharomycotina</taxon>
        <taxon>Saccharomycetes</taxon>
        <taxon>Saccharomycetales</taxon>
        <taxon>Saccharomycetaceae</taxon>
        <taxon>Arxiozyma</taxon>
    </lineage>
</organism>
<dbReference type="InterPro" id="IPR027417">
    <property type="entry name" value="P-loop_NTPase"/>
</dbReference>
<evidence type="ECO:0000256" key="1">
    <source>
        <dbReference type="ARBA" id="ARBA00004123"/>
    </source>
</evidence>
<dbReference type="EMBL" id="JAWIZZ010000036">
    <property type="protein sequence ID" value="KAK5781289.1"/>
    <property type="molecule type" value="Genomic_DNA"/>
</dbReference>
<dbReference type="Pfam" id="PF00271">
    <property type="entry name" value="Helicase_C"/>
    <property type="match status" value="1"/>
</dbReference>
<gene>
    <name evidence="16" type="ORF">RI543_001129</name>
</gene>
<evidence type="ECO:0000256" key="2">
    <source>
        <dbReference type="ARBA" id="ARBA00012552"/>
    </source>
</evidence>
<dbReference type="SMART" id="SM00847">
    <property type="entry name" value="HA2"/>
    <property type="match status" value="1"/>
</dbReference>
<evidence type="ECO:0000259" key="15">
    <source>
        <dbReference type="PROSITE" id="PS51194"/>
    </source>
</evidence>
<dbReference type="GO" id="GO:0000398">
    <property type="term" value="P:mRNA splicing, via spliceosome"/>
    <property type="evidence" value="ECO:0007669"/>
    <property type="project" value="UniProtKB-ARBA"/>
</dbReference>
<dbReference type="PROSITE" id="PS51192">
    <property type="entry name" value="HELICASE_ATP_BIND_1"/>
    <property type="match status" value="1"/>
</dbReference>
<evidence type="ECO:0000259" key="14">
    <source>
        <dbReference type="PROSITE" id="PS51192"/>
    </source>
</evidence>
<dbReference type="Gene3D" id="3.40.50.300">
    <property type="entry name" value="P-loop containing nucleotide triphosphate hydrolases"/>
    <property type="match status" value="2"/>
</dbReference>